<dbReference type="AlphaFoldDB" id="A0ABD0S2A9"/>
<keyword evidence="5" id="KW-1185">Reference proteome</keyword>
<evidence type="ECO:0000313" key="1">
    <source>
        <dbReference type="EMBL" id="KAL0803375.1"/>
    </source>
</evidence>
<dbReference type="EMBL" id="JBEDNZ010000038">
    <property type="protein sequence ID" value="KAL0803375.1"/>
    <property type="molecule type" value="Genomic_DNA"/>
</dbReference>
<organism evidence="1 6">
    <name type="scientific">Loxostege sticticalis</name>
    <name type="common">Beet webworm moth</name>
    <dbReference type="NCBI Taxonomy" id="481309"/>
    <lineage>
        <taxon>Eukaryota</taxon>
        <taxon>Metazoa</taxon>
        <taxon>Ecdysozoa</taxon>
        <taxon>Arthropoda</taxon>
        <taxon>Hexapoda</taxon>
        <taxon>Insecta</taxon>
        <taxon>Pterygota</taxon>
        <taxon>Neoptera</taxon>
        <taxon>Endopterygota</taxon>
        <taxon>Lepidoptera</taxon>
        <taxon>Glossata</taxon>
        <taxon>Ditrysia</taxon>
        <taxon>Pyraloidea</taxon>
        <taxon>Crambidae</taxon>
        <taxon>Pyraustinae</taxon>
        <taxon>Loxostege</taxon>
    </lineage>
</organism>
<sequence length="193" mass="21103">MGAEDDLNSSLAHIVLCCVAGRGISRMSGNSFTHPGMHANFFIHGILGFLHYQSGILNNDFGPAYAISYKASRYLALPCLMADVYRGDRTLSTIHLLSGIVPFALALSGEDNIQLGNLVIACNIISLAHFSMQHNREWGWYTAGAAIFAYILTPQMGGPKVLYPLGLALMEYCAYRVYHSHFDAPPPPTPGRR</sequence>
<proteinExistence type="predicted"/>
<comment type="caution">
    <text evidence="1">The sequence shown here is derived from an EMBL/GenBank/DDBJ whole genome shotgun (WGS) entry which is preliminary data.</text>
</comment>
<dbReference type="Proteomes" id="UP001549920">
    <property type="component" value="Unassembled WGS sequence"/>
</dbReference>
<reference evidence="5 6" key="1">
    <citation type="submission" date="2024-06" db="EMBL/GenBank/DDBJ databases">
        <title>A chromosome-level genome assembly of beet webworm, Loxostege sticticalis.</title>
        <authorList>
            <person name="Zhang Y."/>
        </authorList>
    </citation>
    <scope>NUCLEOTIDE SEQUENCE [LARGE SCALE GENOMIC DNA]</scope>
    <source>
        <strain evidence="3">AQ026</strain>
        <strain evidence="1">AQ028</strain>
        <tissue evidence="1">Male pupae</tissue>
        <tissue evidence="3">Whole body</tissue>
    </source>
</reference>
<evidence type="ECO:0000313" key="6">
    <source>
        <dbReference type="Proteomes" id="UP001549921"/>
    </source>
</evidence>
<evidence type="ECO:0000313" key="5">
    <source>
        <dbReference type="Proteomes" id="UP001549920"/>
    </source>
</evidence>
<dbReference type="EMBL" id="JBEDNZ010000024">
    <property type="protein sequence ID" value="KAL0811237.1"/>
    <property type="molecule type" value="Genomic_DNA"/>
</dbReference>
<dbReference type="EMBL" id="JBEUOH010000024">
    <property type="protein sequence ID" value="KAL0860821.1"/>
    <property type="molecule type" value="Genomic_DNA"/>
</dbReference>
<accession>A0ABD0S2A9</accession>
<dbReference type="Proteomes" id="UP001549921">
    <property type="component" value="Unassembled WGS sequence"/>
</dbReference>
<protein>
    <submittedName>
        <fullName evidence="1">Uncharacterized protein</fullName>
    </submittedName>
</protein>
<gene>
    <name evidence="4" type="ORF">ABMA27_009365</name>
    <name evidence="3" type="ORF">ABMA27_012491</name>
    <name evidence="2" type="ORF">ABMA28_009665</name>
    <name evidence="1" type="ORF">ABMA28_017410</name>
</gene>
<evidence type="ECO:0000313" key="4">
    <source>
        <dbReference type="EMBL" id="KAL0860821.1"/>
    </source>
</evidence>
<evidence type="ECO:0000313" key="3">
    <source>
        <dbReference type="EMBL" id="KAL0852649.1"/>
    </source>
</evidence>
<evidence type="ECO:0000313" key="2">
    <source>
        <dbReference type="EMBL" id="KAL0811237.1"/>
    </source>
</evidence>
<name>A0ABD0S2A9_LOXSC</name>
<dbReference type="EMBL" id="JBEUOH010000031">
    <property type="protein sequence ID" value="KAL0852649.1"/>
    <property type="molecule type" value="Genomic_DNA"/>
</dbReference>